<dbReference type="PANTHER" id="PTHR23407:SF1">
    <property type="entry name" value="5-FORMYLTETRAHYDROFOLATE CYCLO-LIGASE"/>
    <property type="match status" value="1"/>
</dbReference>
<dbReference type="OrthoDB" id="9801938at2"/>
<gene>
    <name evidence="6" type="ORF">A11A3_15302</name>
</gene>
<reference evidence="6 7" key="1">
    <citation type="journal article" date="2012" name="J. Bacteriol.">
        <title>Genome Sequence of the Alkane-Degrading Bacterium Alcanivorax hongdengensis Type Strain A-11-3.</title>
        <authorList>
            <person name="Lai Q."/>
            <person name="Shao Z."/>
        </authorList>
    </citation>
    <scope>NUCLEOTIDE SEQUENCE [LARGE SCALE GENOMIC DNA]</scope>
    <source>
        <strain evidence="6 7">A-11-3</strain>
    </source>
</reference>
<dbReference type="EMBL" id="AMRJ01000034">
    <property type="protein sequence ID" value="EKF73130.1"/>
    <property type="molecule type" value="Genomic_DNA"/>
</dbReference>
<dbReference type="PANTHER" id="PTHR23407">
    <property type="entry name" value="ATPASE INHIBITOR/5-FORMYLTETRAHYDROFOLATE CYCLO-LIGASE"/>
    <property type="match status" value="1"/>
</dbReference>
<dbReference type="Pfam" id="PF01812">
    <property type="entry name" value="5-FTHF_cyc-lig"/>
    <property type="match status" value="1"/>
</dbReference>
<dbReference type="Proteomes" id="UP000010164">
    <property type="component" value="Unassembled WGS sequence"/>
</dbReference>
<feature type="binding site" evidence="4">
    <location>
        <position position="50"/>
    </location>
    <ligand>
        <name>substrate</name>
    </ligand>
</feature>
<evidence type="ECO:0000256" key="4">
    <source>
        <dbReference type="PIRSR" id="PIRSR006806-1"/>
    </source>
</evidence>
<dbReference type="eggNOG" id="COG0212">
    <property type="taxonomic scope" value="Bacteria"/>
</dbReference>
<dbReference type="Gene3D" id="3.40.50.10420">
    <property type="entry name" value="NagB/RpiA/CoA transferase-like"/>
    <property type="match status" value="1"/>
</dbReference>
<feature type="binding site" evidence="4">
    <location>
        <position position="55"/>
    </location>
    <ligand>
        <name>substrate</name>
    </ligand>
</feature>
<comment type="similarity">
    <text evidence="1 5">Belongs to the 5-formyltetrahydrofolate cyclo-ligase family.</text>
</comment>
<organism evidence="6 7">
    <name type="scientific">Alcanivorax hongdengensis A-11-3</name>
    <dbReference type="NCBI Taxonomy" id="1177179"/>
    <lineage>
        <taxon>Bacteria</taxon>
        <taxon>Pseudomonadati</taxon>
        <taxon>Pseudomonadota</taxon>
        <taxon>Gammaproteobacteria</taxon>
        <taxon>Oceanospirillales</taxon>
        <taxon>Alcanivoracaceae</taxon>
        <taxon>Alcanivorax</taxon>
    </lineage>
</organism>
<comment type="cofactor">
    <cofactor evidence="5">
        <name>Mg(2+)</name>
        <dbReference type="ChEBI" id="CHEBI:18420"/>
    </cofactor>
</comment>
<feature type="binding site" evidence="4">
    <location>
        <begin position="134"/>
        <end position="142"/>
    </location>
    <ligand>
        <name>ATP</name>
        <dbReference type="ChEBI" id="CHEBI:30616"/>
    </ligand>
</feature>
<keyword evidence="7" id="KW-1185">Reference proteome</keyword>
<keyword evidence="2 4" id="KW-0547">Nucleotide-binding</keyword>
<accession>L0WBL5</accession>
<comment type="catalytic activity">
    <reaction evidence="5">
        <text>(6S)-5-formyl-5,6,7,8-tetrahydrofolate + ATP = (6R)-5,10-methenyltetrahydrofolate + ADP + phosphate</text>
        <dbReference type="Rhea" id="RHEA:10488"/>
        <dbReference type="ChEBI" id="CHEBI:30616"/>
        <dbReference type="ChEBI" id="CHEBI:43474"/>
        <dbReference type="ChEBI" id="CHEBI:57455"/>
        <dbReference type="ChEBI" id="CHEBI:57457"/>
        <dbReference type="ChEBI" id="CHEBI:456216"/>
        <dbReference type="EC" id="6.3.3.2"/>
    </reaction>
</comment>
<dbReference type="AlphaFoldDB" id="L0WBL5"/>
<dbReference type="GO" id="GO:0009396">
    <property type="term" value="P:folic acid-containing compound biosynthetic process"/>
    <property type="evidence" value="ECO:0007669"/>
    <property type="project" value="TreeGrafter"/>
</dbReference>
<protein>
    <recommendedName>
        <fullName evidence="5">5-formyltetrahydrofolate cyclo-ligase</fullName>
        <ecNumber evidence="5">6.3.3.2</ecNumber>
    </recommendedName>
</protein>
<evidence type="ECO:0000256" key="3">
    <source>
        <dbReference type="ARBA" id="ARBA00022840"/>
    </source>
</evidence>
<feature type="binding site" evidence="4">
    <location>
        <begin position="4"/>
        <end position="8"/>
    </location>
    <ligand>
        <name>ATP</name>
        <dbReference type="ChEBI" id="CHEBI:30616"/>
    </ligand>
</feature>
<dbReference type="GO" id="GO:0046872">
    <property type="term" value="F:metal ion binding"/>
    <property type="evidence" value="ECO:0007669"/>
    <property type="project" value="UniProtKB-KW"/>
</dbReference>
<dbReference type="InterPro" id="IPR024185">
    <property type="entry name" value="FTHF_cligase-like_sf"/>
</dbReference>
<dbReference type="EC" id="6.3.3.2" evidence="5"/>
<proteinExistence type="inferred from homology"/>
<evidence type="ECO:0000313" key="6">
    <source>
        <dbReference type="EMBL" id="EKF73130.1"/>
    </source>
</evidence>
<dbReference type="InterPro" id="IPR002698">
    <property type="entry name" value="FTHF_cligase"/>
</dbReference>
<keyword evidence="3 4" id="KW-0067">ATP-binding</keyword>
<dbReference type="GO" id="GO:0030272">
    <property type="term" value="F:5-formyltetrahydrofolate cyclo-ligase activity"/>
    <property type="evidence" value="ECO:0007669"/>
    <property type="project" value="UniProtKB-EC"/>
</dbReference>
<sequence length="194" mass="22786">MSDRKTLRRQLRQQRRTLTPGQRRLASRRFVPQLIAALGHRPARHIALYLPADGELDLLPALGHPRLRHSIAYLPWLDPIHRGQLQFRRWYRQRSLRANRYGIQEPAHRYRGRALWALDCILLPAVAFDEQGYRLGMGGGYYDRTLAQLARRPRRPRLLATGYDFQRLGRDALPVAPWDQPVDGIVTDSTWRWR</sequence>
<keyword evidence="5" id="KW-0460">Magnesium</keyword>
<dbReference type="GO" id="GO:0035999">
    <property type="term" value="P:tetrahydrofolate interconversion"/>
    <property type="evidence" value="ECO:0007669"/>
    <property type="project" value="TreeGrafter"/>
</dbReference>
<evidence type="ECO:0000313" key="7">
    <source>
        <dbReference type="Proteomes" id="UP000010164"/>
    </source>
</evidence>
<dbReference type="STRING" id="1177179.A11A3_15302"/>
<comment type="caution">
    <text evidence="6">The sequence shown here is derived from an EMBL/GenBank/DDBJ whole genome shotgun (WGS) entry which is preliminary data.</text>
</comment>
<dbReference type="PIRSF" id="PIRSF006806">
    <property type="entry name" value="FTHF_cligase"/>
    <property type="match status" value="1"/>
</dbReference>
<keyword evidence="6" id="KW-0436">Ligase</keyword>
<evidence type="ECO:0000256" key="5">
    <source>
        <dbReference type="RuleBase" id="RU361279"/>
    </source>
</evidence>
<keyword evidence="5" id="KW-0479">Metal-binding</keyword>
<evidence type="ECO:0000256" key="2">
    <source>
        <dbReference type="ARBA" id="ARBA00022741"/>
    </source>
</evidence>
<dbReference type="GO" id="GO:0005524">
    <property type="term" value="F:ATP binding"/>
    <property type="evidence" value="ECO:0007669"/>
    <property type="project" value="UniProtKB-KW"/>
</dbReference>
<dbReference type="RefSeq" id="WP_008930228.1">
    <property type="nucleotide sequence ID" value="NZ_AMRJ01000034.1"/>
</dbReference>
<evidence type="ECO:0000256" key="1">
    <source>
        <dbReference type="ARBA" id="ARBA00010638"/>
    </source>
</evidence>
<name>L0WBL5_9GAMM</name>
<dbReference type="SUPFAM" id="SSF100950">
    <property type="entry name" value="NagB/RpiA/CoA transferase-like"/>
    <property type="match status" value="1"/>
</dbReference>
<dbReference type="InterPro" id="IPR037171">
    <property type="entry name" value="NagB/RpiA_transferase-like"/>
</dbReference>
<dbReference type="NCBIfam" id="TIGR02727">
    <property type="entry name" value="MTHFS_bact"/>
    <property type="match status" value="1"/>
</dbReference>
<dbReference type="PATRIC" id="fig|1177179.3.peg.3012"/>